<comment type="subcellular location">
    <subcellularLocation>
        <location evidence="1">Cell outer membrane</location>
        <topology evidence="1">Multi-pass membrane protein</topology>
    </subcellularLocation>
</comment>
<evidence type="ECO:0000256" key="11">
    <source>
        <dbReference type="SAM" id="SignalP"/>
    </source>
</evidence>
<dbReference type="PANTHER" id="PTHR34501">
    <property type="entry name" value="PROTEIN YDDL-RELATED"/>
    <property type="match status" value="1"/>
</dbReference>
<gene>
    <name evidence="13" type="ORF">OIK44_20875</name>
</gene>
<evidence type="ECO:0000259" key="12">
    <source>
        <dbReference type="Pfam" id="PF13609"/>
    </source>
</evidence>
<keyword evidence="3" id="KW-0813">Transport</keyword>
<organism evidence="13 14">
    <name type="scientific">Janthinobacterium fluminis</name>
    <dbReference type="NCBI Taxonomy" id="2987524"/>
    <lineage>
        <taxon>Bacteria</taxon>
        <taxon>Pseudomonadati</taxon>
        <taxon>Pseudomonadota</taxon>
        <taxon>Betaproteobacteria</taxon>
        <taxon>Burkholderiales</taxon>
        <taxon>Oxalobacteraceae</taxon>
        <taxon>Janthinobacterium</taxon>
    </lineage>
</organism>
<dbReference type="InterPro" id="IPR033900">
    <property type="entry name" value="Gram_neg_porin_domain"/>
</dbReference>
<evidence type="ECO:0000256" key="3">
    <source>
        <dbReference type="ARBA" id="ARBA00022448"/>
    </source>
</evidence>
<protein>
    <submittedName>
        <fullName evidence="13">Porin</fullName>
    </submittedName>
</protein>
<evidence type="ECO:0000256" key="10">
    <source>
        <dbReference type="ARBA" id="ARBA00023237"/>
    </source>
</evidence>
<sequence>MKTSCGALLLLVLAGGAARGQSALDLYGVLDAGVVRHGGCANCATGALSAGIASPSLLGIRGREALGERVAAVFTLEAGLLNDTGEPDQNGRLFGRLAYIGLDGRLGALTLGRQDNPQYLSLTDVADPFKGGMAGNAGNLMGYTVKRYDNTIKYATPPLRGIHASAIYSFGESPYSSAANRAWGAMLGYAKGPLNVSVAHQRKDNIIAGNGGAATLDTSARNTLVAANVNLGHATVFAAYGVNKGQGSSPWDPANPYGALALALGSGDSRDVLLGVALPFGRATYLASYIRKDDREAANRDARQIAVGLTYTLSRRTDFYAAYAKIRNSNGAGYTVGNASDAGRGSAAFNIGLRHSF</sequence>
<comment type="subunit">
    <text evidence="2">Homotrimer.</text>
</comment>
<evidence type="ECO:0000256" key="8">
    <source>
        <dbReference type="ARBA" id="ARBA00023114"/>
    </source>
</evidence>
<evidence type="ECO:0000256" key="6">
    <source>
        <dbReference type="ARBA" id="ARBA00022729"/>
    </source>
</evidence>
<feature type="chain" id="PRO_5045171679" evidence="11">
    <location>
        <begin position="21"/>
        <end position="357"/>
    </location>
</feature>
<dbReference type="SUPFAM" id="SSF56935">
    <property type="entry name" value="Porins"/>
    <property type="match status" value="1"/>
</dbReference>
<accession>A0ABT5K7L4</accession>
<evidence type="ECO:0000256" key="5">
    <source>
        <dbReference type="ARBA" id="ARBA00022692"/>
    </source>
</evidence>
<name>A0ABT5K7L4_9BURK</name>
<dbReference type="Pfam" id="PF13609">
    <property type="entry name" value="Porin_4"/>
    <property type="match status" value="1"/>
</dbReference>
<dbReference type="CDD" id="cd00342">
    <property type="entry name" value="gram_neg_porins"/>
    <property type="match status" value="1"/>
</dbReference>
<keyword evidence="8" id="KW-0626">Porin</keyword>
<keyword evidence="10" id="KW-0998">Cell outer membrane</keyword>
<dbReference type="InterPro" id="IPR023614">
    <property type="entry name" value="Porin_dom_sf"/>
</dbReference>
<keyword evidence="6 11" id="KW-0732">Signal</keyword>
<dbReference type="Proteomes" id="UP001221208">
    <property type="component" value="Unassembled WGS sequence"/>
</dbReference>
<evidence type="ECO:0000313" key="13">
    <source>
        <dbReference type="EMBL" id="MDC8760046.1"/>
    </source>
</evidence>
<evidence type="ECO:0000256" key="1">
    <source>
        <dbReference type="ARBA" id="ARBA00004571"/>
    </source>
</evidence>
<feature type="signal peptide" evidence="11">
    <location>
        <begin position="1"/>
        <end position="20"/>
    </location>
</feature>
<keyword evidence="9" id="KW-0472">Membrane</keyword>
<evidence type="ECO:0000256" key="4">
    <source>
        <dbReference type="ARBA" id="ARBA00022452"/>
    </source>
</evidence>
<dbReference type="PANTHER" id="PTHR34501:SF9">
    <property type="entry name" value="MAJOR OUTER MEMBRANE PROTEIN P.IA"/>
    <property type="match status" value="1"/>
</dbReference>
<evidence type="ECO:0000256" key="7">
    <source>
        <dbReference type="ARBA" id="ARBA00023065"/>
    </source>
</evidence>
<reference evidence="13 14" key="1">
    <citation type="submission" date="2022-10" db="EMBL/GenBank/DDBJ databases">
        <title>Janthinobacterium sp. hw3 Genome sequencing.</title>
        <authorList>
            <person name="Park S."/>
        </authorList>
    </citation>
    <scope>NUCLEOTIDE SEQUENCE [LARGE SCALE GENOMIC DNA]</scope>
    <source>
        <strain evidence="14">hw3</strain>
    </source>
</reference>
<keyword evidence="4" id="KW-1134">Transmembrane beta strand</keyword>
<proteinExistence type="predicted"/>
<feature type="domain" description="Porin" evidence="12">
    <location>
        <begin position="7"/>
        <end position="330"/>
    </location>
</feature>
<keyword evidence="14" id="KW-1185">Reference proteome</keyword>
<dbReference type="InterPro" id="IPR050298">
    <property type="entry name" value="Gram-neg_bact_OMP"/>
</dbReference>
<comment type="caution">
    <text evidence="13">The sequence shown here is derived from an EMBL/GenBank/DDBJ whole genome shotgun (WGS) entry which is preliminary data.</text>
</comment>
<dbReference type="EMBL" id="JAQQXR010000010">
    <property type="protein sequence ID" value="MDC8760046.1"/>
    <property type="molecule type" value="Genomic_DNA"/>
</dbReference>
<evidence type="ECO:0000313" key="14">
    <source>
        <dbReference type="Proteomes" id="UP001221208"/>
    </source>
</evidence>
<evidence type="ECO:0000256" key="9">
    <source>
        <dbReference type="ARBA" id="ARBA00023136"/>
    </source>
</evidence>
<dbReference type="Gene3D" id="2.40.160.10">
    <property type="entry name" value="Porin"/>
    <property type="match status" value="1"/>
</dbReference>
<keyword evidence="5" id="KW-0812">Transmembrane</keyword>
<evidence type="ECO:0000256" key="2">
    <source>
        <dbReference type="ARBA" id="ARBA00011233"/>
    </source>
</evidence>
<keyword evidence="7" id="KW-0406">Ion transport</keyword>